<gene>
    <name evidence="2" type="ORF">VIBNI_B0331</name>
</gene>
<keyword evidence="3" id="KW-1185">Reference proteome</keyword>
<dbReference type="eggNOG" id="ENOG502ZB4R">
    <property type="taxonomic scope" value="Bacteria"/>
</dbReference>
<reference evidence="2 3" key="1">
    <citation type="journal article" date="2013" name="ISME J.">
        <title>Comparative genomics of pathogenic lineages of Vibrio nigripulchritudo identifies virulence-associated traits.</title>
        <authorList>
            <person name="Goudenege D."/>
            <person name="Labreuche Y."/>
            <person name="Krin E."/>
            <person name="Ansquer D."/>
            <person name="Mangenot S."/>
            <person name="Calteau A."/>
            <person name="Medigue C."/>
            <person name="Mazel D."/>
            <person name="Polz M.F."/>
            <person name="Le Roux F."/>
        </authorList>
    </citation>
    <scope>NUCLEOTIDE SEQUENCE [LARGE SCALE GENOMIC DNA]</scope>
    <source>
        <strain evidence="3">SnF1</strain>
    </source>
</reference>
<dbReference type="Pfam" id="PF13503">
    <property type="entry name" value="DUF4123"/>
    <property type="match status" value="1"/>
</dbReference>
<dbReference type="STRING" id="28173.VIBNI_B0331"/>
<evidence type="ECO:0000259" key="1">
    <source>
        <dbReference type="Pfam" id="PF13503"/>
    </source>
</evidence>
<proteinExistence type="predicted"/>
<dbReference type="KEGG" id="vni:VIBNI_B0331"/>
<organism evidence="2 3">
    <name type="scientific">Vibrio nigripulchritudo</name>
    <dbReference type="NCBI Taxonomy" id="28173"/>
    <lineage>
        <taxon>Bacteria</taxon>
        <taxon>Pseudomonadati</taxon>
        <taxon>Pseudomonadota</taxon>
        <taxon>Gammaproteobacteria</taxon>
        <taxon>Vibrionales</taxon>
        <taxon>Vibrionaceae</taxon>
        <taxon>Vibrio</taxon>
    </lineage>
</organism>
<evidence type="ECO:0000313" key="3">
    <source>
        <dbReference type="Proteomes" id="UP000016895"/>
    </source>
</evidence>
<sequence>MTDSHPLIFDRVPLAQWQENAQDKPIFVLVESVINPQVRTLADKALNESPSESPSESQENCLYWGEMGRVHASISPYLLKLDSWEDFEETIAFQPNWGIILTLSEDKAKYENPLFYLLNHIREWTFIEPPKDSGDQGPMLLRLSDWDVLQVLLNASNDVELTSLFGPIEAFAYWHKDQDDVQQIRLKAKAQQTLAHRSPQLISETQNSALRAFAHRHQHKKYADHLKKHHGEVKNWSDEDLSTFLLRNIDTANQLKFNAEKDVVRYLSLATVFGEQFVETPWAKQQLKKPAAIGTLSRMDMLYQRALEELDKEPKG</sequence>
<dbReference type="Proteomes" id="UP000016895">
    <property type="component" value="Chromosome 2"/>
</dbReference>
<protein>
    <recommendedName>
        <fullName evidence="1">DUF4123 domain-containing protein</fullName>
    </recommendedName>
</protein>
<dbReference type="RefSeq" id="WP_022560798.1">
    <property type="nucleotide sequence ID" value="NC_022543.1"/>
</dbReference>
<feature type="domain" description="DUF4123" evidence="1">
    <location>
        <begin position="41"/>
        <end position="161"/>
    </location>
</feature>
<dbReference type="OrthoDB" id="5860814at2"/>
<dbReference type="EMBL" id="FO203527">
    <property type="protein sequence ID" value="CCO60150.1"/>
    <property type="molecule type" value="Genomic_DNA"/>
</dbReference>
<accession>U4KBC2</accession>
<dbReference type="PATRIC" id="fig|1260221.3.peg.4012"/>
<evidence type="ECO:0000313" key="2">
    <source>
        <dbReference type="EMBL" id="CCO60150.1"/>
    </source>
</evidence>
<dbReference type="InterPro" id="IPR025391">
    <property type="entry name" value="DUF4123"/>
</dbReference>
<dbReference type="AlphaFoldDB" id="U4KBC2"/>
<name>U4KBC2_9VIBR</name>